<evidence type="ECO:0000313" key="7">
    <source>
        <dbReference type="Proteomes" id="UP000225706"/>
    </source>
</evidence>
<dbReference type="InterPro" id="IPR011335">
    <property type="entry name" value="Restrct_endonuc-II-like"/>
</dbReference>
<dbReference type="GO" id="GO:0004527">
    <property type="term" value="F:exonuclease activity"/>
    <property type="evidence" value="ECO:0007669"/>
    <property type="project" value="UniProtKB-KW"/>
</dbReference>
<protein>
    <submittedName>
        <fullName evidence="6">Uncharacterized protein</fullName>
    </submittedName>
</protein>
<organism evidence="6 7">
    <name type="scientific">Stylophora pistillata</name>
    <name type="common">Smooth cauliflower coral</name>
    <dbReference type="NCBI Taxonomy" id="50429"/>
    <lineage>
        <taxon>Eukaryota</taxon>
        <taxon>Metazoa</taxon>
        <taxon>Cnidaria</taxon>
        <taxon>Anthozoa</taxon>
        <taxon>Hexacorallia</taxon>
        <taxon>Scleractinia</taxon>
        <taxon>Astrocoeniina</taxon>
        <taxon>Pocilloporidae</taxon>
        <taxon>Stylophora</taxon>
    </lineage>
</organism>
<reference evidence="7" key="1">
    <citation type="journal article" date="2017" name="bioRxiv">
        <title>Comparative analysis of the genomes of Stylophora pistillata and Acropora digitifera provides evidence for extensive differences between species of corals.</title>
        <authorList>
            <person name="Voolstra C.R."/>
            <person name="Li Y."/>
            <person name="Liew Y.J."/>
            <person name="Baumgarten S."/>
            <person name="Zoccola D."/>
            <person name="Flot J.-F."/>
            <person name="Tambutte S."/>
            <person name="Allemand D."/>
            <person name="Aranda M."/>
        </authorList>
    </citation>
    <scope>NUCLEOTIDE SEQUENCE [LARGE SCALE GENOMIC DNA]</scope>
</reference>
<name>A0A2B4S6R9_STYPI</name>
<dbReference type="GO" id="GO:0006281">
    <property type="term" value="P:DNA repair"/>
    <property type="evidence" value="ECO:0007669"/>
    <property type="project" value="UniProtKB-ARBA"/>
</dbReference>
<feature type="compositionally biased region" description="Polar residues" evidence="5">
    <location>
        <begin position="333"/>
        <end position="345"/>
    </location>
</feature>
<dbReference type="AlphaFoldDB" id="A0A2B4S6R9"/>
<accession>A0A2B4S6R9</accession>
<evidence type="ECO:0000256" key="5">
    <source>
        <dbReference type="SAM" id="MobiDB-lite"/>
    </source>
</evidence>
<dbReference type="SUPFAM" id="SSF52980">
    <property type="entry name" value="Restriction endonuclease-like"/>
    <property type="match status" value="1"/>
</dbReference>
<dbReference type="InterPro" id="IPR051703">
    <property type="entry name" value="NF-kappa-B_Signaling_Reg"/>
</dbReference>
<gene>
    <name evidence="6" type="ORF">AWC38_SpisGene11240</name>
</gene>
<sequence>MITYSHTRIAQIAKSQQMSHFFNATINNFAVYAVVRRLKANKFSTSAKQTEFKVQDYPDVSVTIPQPYNGLSLTIKVHQLEDDKGEEGIILSPVVHLKSSQEVKRATVTIPIALCKDQRNVEDMLRSASLEVYGYDKSQKYWDDITSKLRSELKWVKNVCSFKVHLKKDMRLHLRMKLSEQPTGPNLNSPACFDVHPVEFHARLYKLGNDKKLVLCCFPSYVNMESAMSLLNSPYPEVEMEKIFEGEAMSNVSLSNDVDLDVTFSLSHQLKYKQGEEKLEIKRHGPTQIVLDVEFEEDQSQLQNLQVTFLKSERELCKCSLSRCEPPQHQKRMPSTSHGGNASNRGYTTVLPEKESIYYASEQIKLEECKQIEKETRDQSDNPFRHDLRKKRITASKFKGVAARKNDYETLVAQLKKPVRQTQAMRFGRANEGNAAATYAQLKGVNE</sequence>
<evidence type="ECO:0000256" key="2">
    <source>
        <dbReference type="ARBA" id="ARBA00022759"/>
    </source>
</evidence>
<dbReference type="InterPro" id="IPR011604">
    <property type="entry name" value="PDDEXK-like_dom_sf"/>
</dbReference>
<dbReference type="PANTHER" id="PTHR46609">
    <property type="entry name" value="EXONUCLEASE, PHAGE-TYPE/RECB, C-TERMINAL DOMAIN-CONTAINING PROTEIN"/>
    <property type="match status" value="1"/>
</dbReference>
<evidence type="ECO:0000256" key="4">
    <source>
        <dbReference type="ARBA" id="ARBA00022839"/>
    </source>
</evidence>
<dbReference type="Proteomes" id="UP000225706">
    <property type="component" value="Unassembled WGS sequence"/>
</dbReference>
<dbReference type="Gene3D" id="3.90.320.10">
    <property type="match status" value="1"/>
</dbReference>
<evidence type="ECO:0000313" key="6">
    <source>
        <dbReference type="EMBL" id="PFX24175.1"/>
    </source>
</evidence>
<keyword evidence="7" id="KW-1185">Reference proteome</keyword>
<dbReference type="GO" id="GO:0004519">
    <property type="term" value="F:endonuclease activity"/>
    <property type="evidence" value="ECO:0007669"/>
    <property type="project" value="UniProtKB-KW"/>
</dbReference>
<dbReference type="InterPro" id="IPR034720">
    <property type="entry name" value="Viral_alk_exo"/>
</dbReference>
<evidence type="ECO:0000256" key="3">
    <source>
        <dbReference type="ARBA" id="ARBA00022801"/>
    </source>
</evidence>
<feature type="region of interest" description="Disordered" evidence="5">
    <location>
        <begin position="325"/>
        <end position="345"/>
    </location>
</feature>
<keyword evidence="2" id="KW-0255">Endonuclease</keyword>
<evidence type="ECO:0000256" key="1">
    <source>
        <dbReference type="ARBA" id="ARBA00022722"/>
    </source>
</evidence>
<dbReference type="EMBL" id="LSMT01000184">
    <property type="protein sequence ID" value="PFX24175.1"/>
    <property type="molecule type" value="Genomic_DNA"/>
</dbReference>
<dbReference type="Gene3D" id="2.60.220.30">
    <property type="match status" value="1"/>
</dbReference>
<keyword evidence="3" id="KW-0378">Hydrolase</keyword>
<dbReference type="Pfam" id="PF01771">
    <property type="entry name" value="Viral_alk_exo"/>
    <property type="match status" value="1"/>
</dbReference>
<comment type="caution">
    <text evidence="6">The sequence shown here is derived from an EMBL/GenBank/DDBJ whole genome shotgun (WGS) entry which is preliminary data.</text>
</comment>
<dbReference type="PANTHER" id="PTHR46609:SF8">
    <property type="entry name" value="YQAJ VIRAL RECOMBINASE DOMAIN-CONTAINING PROTEIN"/>
    <property type="match status" value="1"/>
</dbReference>
<keyword evidence="1" id="KW-0540">Nuclease</keyword>
<proteinExistence type="predicted"/>
<keyword evidence="4" id="KW-0269">Exonuclease</keyword>